<keyword evidence="3" id="KW-1185">Reference proteome</keyword>
<proteinExistence type="predicted"/>
<accession>A0AAN7QD22</accession>
<dbReference type="AlphaFoldDB" id="A0AAN7QD22"/>
<evidence type="ECO:0000313" key="2">
    <source>
        <dbReference type="EMBL" id="KAK4873963.1"/>
    </source>
</evidence>
<dbReference type="CDD" id="cd23992">
    <property type="entry name" value="PBP_GOBP"/>
    <property type="match status" value="1"/>
</dbReference>
<reference evidence="3" key="1">
    <citation type="submission" date="2023-01" db="EMBL/GenBank/DDBJ databases">
        <title>Key to firefly adult light organ development and bioluminescence: homeobox transcription factors regulate luciferase expression and transportation to peroxisome.</title>
        <authorList>
            <person name="Fu X."/>
        </authorList>
    </citation>
    <scope>NUCLEOTIDE SEQUENCE [LARGE SCALE GENOMIC DNA]</scope>
</reference>
<dbReference type="InterPro" id="IPR006170">
    <property type="entry name" value="PBP/GOBP"/>
</dbReference>
<dbReference type="EMBL" id="JARPUR010000006">
    <property type="protein sequence ID" value="KAK4873963.1"/>
    <property type="molecule type" value="Genomic_DNA"/>
</dbReference>
<keyword evidence="1" id="KW-0732">Signal</keyword>
<organism evidence="2 3">
    <name type="scientific">Aquatica leii</name>
    <dbReference type="NCBI Taxonomy" id="1421715"/>
    <lineage>
        <taxon>Eukaryota</taxon>
        <taxon>Metazoa</taxon>
        <taxon>Ecdysozoa</taxon>
        <taxon>Arthropoda</taxon>
        <taxon>Hexapoda</taxon>
        <taxon>Insecta</taxon>
        <taxon>Pterygota</taxon>
        <taxon>Neoptera</taxon>
        <taxon>Endopterygota</taxon>
        <taxon>Coleoptera</taxon>
        <taxon>Polyphaga</taxon>
        <taxon>Elateriformia</taxon>
        <taxon>Elateroidea</taxon>
        <taxon>Lampyridae</taxon>
        <taxon>Luciolinae</taxon>
        <taxon>Aquatica</taxon>
    </lineage>
</organism>
<gene>
    <name evidence="2" type="ORF">RN001_013323</name>
</gene>
<feature type="signal peptide" evidence="1">
    <location>
        <begin position="1"/>
        <end position="21"/>
    </location>
</feature>
<sequence length="153" mass="17634">MILQITPLLLLIACLNQETSSDITGWHMEKSDFICAAKFNVTKELLYSMVDTNIKLINPDDEFVKKYMKCWLLEEGIIDGAGNLNLDEYKAWYTTYGYDYVKKYKVEKYKIEDRRIGFDKAVVDCQTQMGVALNIQDKEPTFFNCIISTIGAV</sequence>
<dbReference type="SUPFAM" id="SSF47565">
    <property type="entry name" value="Insect pheromone/odorant-binding proteins"/>
    <property type="match status" value="1"/>
</dbReference>
<protein>
    <submittedName>
        <fullName evidence="2">Uncharacterized protein</fullName>
    </submittedName>
</protein>
<dbReference type="Gene3D" id="1.10.238.20">
    <property type="entry name" value="Pheromone/general odorant binding protein domain"/>
    <property type="match status" value="1"/>
</dbReference>
<name>A0AAN7QD22_9COLE</name>
<evidence type="ECO:0000313" key="3">
    <source>
        <dbReference type="Proteomes" id="UP001353858"/>
    </source>
</evidence>
<dbReference type="InterPro" id="IPR036728">
    <property type="entry name" value="PBP_GOBP_sf"/>
</dbReference>
<evidence type="ECO:0000256" key="1">
    <source>
        <dbReference type="SAM" id="SignalP"/>
    </source>
</evidence>
<dbReference type="GO" id="GO:0005549">
    <property type="term" value="F:odorant binding"/>
    <property type="evidence" value="ECO:0007669"/>
    <property type="project" value="InterPro"/>
</dbReference>
<dbReference type="Pfam" id="PF01395">
    <property type="entry name" value="PBP_GOBP"/>
    <property type="match status" value="1"/>
</dbReference>
<dbReference type="Proteomes" id="UP001353858">
    <property type="component" value="Unassembled WGS sequence"/>
</dbReference>
<feature type="chain" id="PRO_5043012438" evidence="1">
    <location>
        <begin position="22"/>
        <end position="153"/>
    </location>
</feature>
<comment type="caution">
    <text evidence="2">The sequence shown here is derived from an EMBL/GenBank/DDBJ whole genome shotgun (WGS) entry which is preliminary data.</text>
</comment>